<evidence type="ECO:0000313" key="2">
    <source>
        <dbReference type="Proteomes" id="UP000076842"/>
    </source>
</evidence>
<sequence length="56" mass="6358">MGVPEHAPRGVTDTVLFTFELTLGSAIPGFITKQDRMRCRNPRSEWNDRLVELDLA</sequence>
<dbReference type="EMBL" id="KV424249">
    <property type="protein sequence ID" value="KZT50062.1"/>
    <property type="molecule type" value="Genomic_DNA"/>
</dbReference>
<organism evidence="1 2">
    <name type="scientific">Calocera cornea HHB12733</name>
    <dbReference type="NCBI Taxonomy" id="1353952"/>
    <lineage>
        <taxon>Eukaryota</taxon>
        <taxon>Fungi</taxon>
        <taxon>Dikarya</taxon>
        <taxon>Basidiomycota</taxon>
        <taxon>Agaricomycotina</taxon>
        <taxon>Dacrymycetes</taxon>
        <taxon>Dacrymycetales</taxon>
        <taxon>Dacrymycetaceae</taxon>
        <taxon>Calocera</taxon>
    </lineage>
</organism>
<keyword evidence="2" id="KW-1185">Reference proteome</keyword>
<dbReference type="Proteomes" id="UP000076842">
    <property type="component" value="Unassembled WGS sequence"/>
</dbReference>
<name>A0A165C0Q8_9BASI</name>
<proteinExistence type="predicted"/>
<protein>
    <submittedName>
        <fullName evidence="1">Uncharacterized protein</fullName>
    </submittedName>
</protein>
<accession>A0A165C0Q8</accession>
<dbReference type="AlphaFoldDB" id="A0A165C0Q8"/>
<gene>
    <name evidence="1" type="ORF">CALCODRAFT_505098</name>
</gene>
<evidence type="ECO:0000313" key="1">
    <source>
        <dbReference type="EMBL" id="KZT50062.1"/>
    </source>
</evidence>
<dbReference type="InParanoid" id="A0A165C0Q8"/>
<reference evidence="1 2" key="1">
    <citation type="journal article" date="2016" name="Mol. Biol. Evol.">
        <title>Comparative Genomics of Early-Diverging Mushroom-Forming Fungi Provides Insights into the Origins of Lignocellulose Decay Capabilities.</title>
        <authorList>
            <person name="Nagy L.G."/>
            <person name="Riley R."/>
            <person name="Tritt A."/>
            <person name="Adam C."/>
            <person name="Daum C."/>
            <person name="Floudas D."/>
            <person name="Sun H."/>
            <person name="Yadav J.S."/>
            <person name="Pangilinan J."/>
            <person name="Larsson K.H."/>
            <person name="Matsuura K."/>
            <person name="Barry K."/>
            <person name="Labutti K."/>
            <person name="Kuo R."/>
            <person name="Ohm R.A."/>
            <person name="Bhattacharya S.S."/>
            <person name="Shirouzu T."/>
            <person name="Yoshinaga Y."/>
            <person name="Martin F.M."/>
            <person name="Grigoriev I.V."/>
            <person name="Hibbett D.S."/>
        </authorList>
    </citation>
    <scope>NUCLEOTIDE SEQUENCE [LARGE SCALE GENOMIC DNA]</scope>
    <source>
        <strain evidence="1 2">HHB12733</strain>
    </source>
</reference>